<reference evidence="3 4" key="1">
    <citation type="journal article" date="2014" name="PLoS ONE">
        <title>Global Analysis of Gene Expression Profiles in Physic Nut (Jatropha curcas L.) Seedlings Exposed to Salt Stress.</title>
        <authorList>
            <person name="Zhang L."/>
            <person name="Zhang C."/>
            <person name="Wu P."/>
            <person name="Chen Y."/>
            <person name="Li M."/>
            <person name="Jiang H."/>
            <person name="Wu G."/>
        </authorList>
    </citation>
    <scope>NUCLEOTIDE SEQUENCE [LARGE SCALE GENOMIC DNA]</scope>
    <source>
        <strain evidence="4">cv. GZQX0401</strain>
        <tissue evidence="3">Young leaves</tissue>
    </source>
</reference>
<keyword evidence="4" id="KW-1185">Reference proteome</keyword>
<dbReference type="SUPFAM" id="SSF50386">
    <property type="entry name" value="STI-like"/>
    <property type="match status" value="1"/>
</dbReference>
<evidence type="ECO:0000256" key="2">
    <source>
        <dbReference type="ARBA" id="ARBA00023157"/>
    </source>
</evidence>
<dbReference type="EMBL" id="KK914861">
    <property type="protein sequence ID" value="KDP27287.1"/>
    <property type="molecule type" value="Genomic_DNA"/>
</dbReference>
<dbReference type="PANTHER" id="PTHR33107:SF81">
    <property type="entry name" value="TRYPSIN INHIBITOR A"/>
    <property type="match status" value="1"/>
</dbReference>
<evidence type="ECO:0000313" key="4">
    <source>
        <dbReference type="Proteomes" id="UP000027138"/>
    </source>
</evidence>
<proteinExistence type="inferred from homology"/>
<dbReference type="InterPro" id="IPR002160">
    <property type="entry name" value="Prot_inh_Kunz-lg"/>
</dbReference>
<evidence type="ECO:0000313" key="3">
    <source>
        <dbReference type="EMBL" id="KDP27287.1"/>
    </source>
</evidence>
<dbReference type="InterPro" id="IPR011065">
    <property type="entry name" value="Kunitz_inhibitor_STI-like_sf"/>
</dbReference>
<dbReference type="OrthoDB" id="1918435at2759"/>
<gene>
    <name evidence="3" type="ORF">JCGZ_21018</name>
</gene>
<dbReference type="AlphaFoldDB" id="A0A067JTT4"/>
<name>A0A067JTT4_JATCU</name>
<dbReference type="STRING" id="180498.A0A067JTT4"/>
<dbReference type="PANTHER" id="PTHR33107">
    <property type="entry name" value="KUNITZ TRYPSIN INHIBITOR 2"/>
    <property type="match status" value="1"/>
</dbReference>
<comment type="similarity">
    <text evidence="1">Belongs to the protease inhibitor I3 (leguminous Kunitz-type inhibitor) family.</text>
</comment>
<sequence length="180" mass="19632">MATIAMAQSPPVLDADRRPLRSGVKYHVLPAATDTAGGLTLISRNDSCPLYVGQEPLSEVVSQGFPLILTSRDGDSVIREGRDFKIVFSAATICVQPTAWTVGEADPKTSRRFIVTGGDKDYFNIGKHNGLYNFRWCPNCPSGNCPKPRCGDAGIVIENGKRLFVLDGPAFPFQFRRVTN</sequence>
<dbReference type="Pfam" id="PF00197">
    <property type="entry name" value="Kunitz_legume"/>
    <property type="match status" value="1"/>
</dbReference>
<keyword evidence="2" id="KW-1015">Disulfide bond</keyword>
<organism evidence="3 4">
    <name type="scientific">Jatropha curcas</name>
    <name type="common">Barbados nut</name>
    <dbReference type="NCBI Taxonomy" id="180498"/>
    <lineage>
        <taxon>Eukaryota</taxon>
        <taxon>Viridiplantae</taxon>
        <taxon>Streptophyta</taxon>
        <taxon>Embryophyta</taxon>
        <taxon>Tracheophyta</taxon>
        <taxon>Spermatophyta</taxon>
        <taxon>Magnoliopsida</taxon>
        <taxon>eudicotyledons</taxon>
        <taxon>Gunneridae</taxon>
        <taxon>Pentapetalae</taxon>
        <taxon>rosids</taxon>
        <taxon>fabids</taxon>
        <taxon>Malpighiales</taxon>
        <taxon>Euphorbiaceae</taxon>
        <taxon>Crotonoideae</taxon>
        <taxon>Jatropheae</taxon>
        <taxon>Jatropha</taxon>
    </lineage>
</organism>
<dbReference type="SMART" id="SM00452">
    <property type="entry name" value="STI"/>
    <property type="match status" value="1"/>
</dbReference>
<dbReference type="MEROPS" id="I03.004"/>
<dbReference type="Gene3D" id="2.80.10.50">
    <property type="match status" value="1"/>
</dbReference>
<dbReference type="GO" id="GO:0004866">
    <property type="term" value="F:endopeptidase inhibitor activity"/>
    <property type="evidence" value="ECO:0007669"/>
    <property type="project" value="InterPro"/>
</dbReference>
<protein>
    <submittedName>
        <fullName evidence="3">Uncharacterized protein</fullName>
    </submittedName>
</protein>
<accession>A0A067JTT4</accession>
<dbReference type="Proteomes" id="UP000027138">
    <property type="component" value="Unassembled WGS sequence"/>
</dbReference>
<evidence type="ECO:0000256" key="1">
    <source>
        <dbReference type="ARBA" id="ARBA00005440"/>
    </source>
</evidence>